<dbReference type="GO" id="GO:0003989">
    <property type="term" value="F:acetyl-CoA carboxylase activity"/>
    <property type="evidence" value="ECO:0007669"/>
    <property type="project" value="InterPro"/>
</dbReference>
<dbReference type="Proteomes" id="UP000216195">
    <property type="component" value="Unassembled WGS sequence"/>
</dbReference>
<evidence type="ECO:0000313" key="4">
    <source>
        <dbReference type="Proteomes" id="UP000216195"/>
    </source>
</evidence>
<dbReference type="RefSeq" id="WP_048778628.1">
    <property type="nucleotide sequence ID" value="NZ_CAUVUD010000008.1"/>
</dbReference>
<dbReference type="InterPro" id="IPR032716">
    <property type="entry name" value="ACC_epsilon"/>
</dbReference>
<keyword evidence="5" id="KW-1185">Reference proteome</keyword>
<dbReference type="AlphaFoldDB" id="A0A269YMZ9"/>
<evidence type="ECO:0000256" key="1">
    <source>
        <dbReference type="SAM" id="MobiDB-lite"/>
    </source>
</evidence>
<protein>
    <submittedName>
        <fullName evidence="3">Acyl-CoA carboxylase subunit epsilon</fullName>
    </submittedName>
    <submittedName>
        <fullName evidence="2">Sulfate permease</fullName>
    </submittedName>
</protein>
<comment type="caution">
    <text evidence="3">The sequence shown here is derived from an EMBL/GenBank/DDBJ whole genome shotgun (WGS) entry which is preliminary data.</text>
</comment>
<dbReference type="Proteomes" id="UP000219947">
    <property type="component" value="Unassembled WGS sequence"/>
</dbReference>
<sequence length="127" mass="13784">MAGYNPLNYFSFGKKKDAPTTPKESADQVLPQDGTSEAAPHADTVDPADIQDDSQSSEQPLLRVIKGNPTVEEIAALTVLVASYQSSQAQQEHNSILTAASRLLNRRQRLGASLRPGPGSWRRARPM</sequence>
<dbReference type="EMBL" id="NCWU01000001">
    <property type="protein sequence ID" value="PAK86947.1"/>
    <property type="molecule type" value="Genomic_DNA"/>
</dbReference>
<dbReference type="Pfam" id="PF13822">
    <property type="entry name" value="ACC_epsilon"/>
    <property type="match status" value="1"/>
</dbReference>
<reference evidence="3" key="2">
    <citation type="submission" date="2017-10" db="EMBL/GenBank/DDBJ databases">
        <title>Kefir isolates.</title>
        <authorList>
            <person name="Kim Y."/>
            <person name="Blasche S."/>
        </authorList>
    </citation>
    <scope>NUCLEOTIDE SEQUENCE [LARGE SCALE GENOMIC DNA]</scope>
    <source>
        <strain evidence="3">OG2-2</strain>
    </source>
</reference>
<reference evidence="2 4" key="1">
    <citation type="submission" date="2017-04" db="EMBL/GenBank/DDBJ databases">
        <title>Kefir bacterial isolates.</title>
        <authorList>
            <person name="Kim Y."/>
            <person name="Blasche S."/>
            <person name="Patil K.R."/>
        </authorList>
    </citation>
    <scope>NUCLEOTIDE SEQUENCE [LARGE SCALE GENOMIC DNA]</scope>
    <source>
        <strain evidence="2 4">OG2-1</strain>
    </source>
</reference>
<evidence type="ECO:0000313" key="3">
    <source>
        <dbReference type="EMBL" id="PEN16300.1"/>
    </source>
</evidence>
<organism evidence="3 5">
    <name type="scientific">Rothia dentocariosa</name>
    <dbReference type="NCBI Taxonomy" id="2047"/>
    <lineage>
        <taxon>Bacteria</taxon>
        <taxon>Bacillati</taxon>
        <taxon>Actinomycetota</taxon>
        <taxon>Actinomycetes</taxon>
        <taxon>Micrococcales</taxon>
        <taxon>Micrococcaceae</taxon>
        <taxon>Rothia</taxon>
    </lineage>
</organism>
<gene>
    <name evidence="2" type="ORF">B8W87_01050</name>
    <name evidence="3" type="ORF">CRM92_06370</name>
</gene>
<name>A0A269YMZ9_9MICC</name>
<evidence type="ECO:0000313" key="5">
    <source>
        <dbReference type="Proteomes" id="UP000219947"/>
    </source>
</evidence>
<proteinExistence type="predicted"/>
<dbReference type="GO" id="GO:0004658">
    <property type="term" value="F:propionyl-CoA carboxylase activity"/>
    <property type="evidence" value="ECO:0007669"/>
    <property type="project" value="InterPro"/>
</dbReference>
<dbReference type="EMBL" id="PDEV01000002">
    <property type="protein sequence ID" value="PEN16300.1"/>
    <property type="molecule type" value="Genomic_DNA"/>
</dbReference>
<accession>A0A269YMZ9</accession>
<evidence type="ECO:0000313" key="2">
    <source>
        <dbReference type="EMBL" id="PAK86947.1"/>
    </source>
</evidence>
<feature type="region of interest" description="Disordered" evidence="1">
    <location>
        <begin position="1"/>
        <end position="58"/>
    </location>
</feature>